<dbReference type="EMBL" id="JBANMG010000004">
    <property type="protein sequence ID" value="KAK6953937.1"/>
    <property type="molecule type" value="Genomic_DNA"/>
</dbReference>
<dbReference type="Gene3D" id="3.40.630.30">
    <property type="match status" value="1"/>
</dbReference>
<evidence type="ECO:0000313" key="3">
    <source>
        <dbReference type="EMBL" id="KAK6953937.1"/>
    </source>
</evidence>
<dbReference type="PANTHER" id="PTHR34815">
    <property type="entry name" value="LYSINE ACETYLTRANSFERASE"/>
    <property type="match status" value="1"/>
</dbReference>
<dbReference type="PANTHER" id="PTHR34815:SF4">
    <property type="entry name" value="N-ACETYLTRANSFERASE DOMAIN-CONTAINING PROTEIN"/>
    <property type="match status" value="1"/>
</dbReference>
<proteinExistence type="predicted"/>
<dbReference type="AlphaFoldDB" id="A0AAX6MNF6"/>
<evidence type="ECO:0008006" key="5">
    <source>
        <dbReference type="Google" id="ProtNLM"/>
    </source>
</evidence>
<evidence type="ECO:0000259" key="1">
    <source>
        <dbReference type="Pfam" id="PF00583"/>
    </source>
</evidence>
<dbReference type="CDD" id="cd04301">
    <property type="entry name" value="NAT_SF"/>
    <property type="match status" value="1"/>
</dbReference>
<dbReference type="Pfam" id="PF00583">
    <property type="entry name" value="Acetyltransf_1"/>
    <property type="match status" value="1"/>
</dbReference>
<organism evidence="3 4">
    <name type="scientific">Daldinia eschscholtzii</name>
    <dbReference type="NCBI Taxonomy" id="292717"/>
    <lineage>
        <taxon>Eukaryota</taxon>
        <taxon>Fungi</taxon>
        <taxon>Dikarya</taxon>
        <taxon>Ascomycota</taxon>
        <taxon>Pezizomycotina</taxon>
        <taxon>Sordariomycetes</taxon>
        <taxon>Xylariomycetidae</taxon>
        <taxon>Xylariales</taxon>
        <taxon>Hypoxylaceae</taxon>
        <taxon>Daldinia</taxon>
    </lineage>
</organism>
<comment type="caution">
    <text evidence="3">The sequence shown here is derived from an EMBL/GenBank/DDBJ whole genome shotgun (WGS) entry which is preliminary data.</text>
</comment>
<feature type="domain" description="N-acetyltransferase" evidence="1">
    <location>
        <begin position="102"/>
        <end position="145"/>
    </location>
</feature>
<dbReference type="InterPro" id="IPR053013">
    <property type="entry name" value="LAT"/>
</dbReference>
<reference evidence="3 4" key="1">
    <citation type="journal article" date="2024" name="Front Chem Biol">
        <title>Unveiling the potential of Daldinia eschscholtzii MFLUCC 19-0629 through bioactivity and bioinformatics studies for enhanced sustainable agriculture production.</title>
        <authorList>
            <person name="Brooks S."/>
            <person name="Weaver J.A."/>
            <person name="Klomchit A."/>
            <person name="Alharthi S.A."/>
            <person name="Onlamun T."/>
            <person name="Nurani R."/>
            <person name="Vong T.K."/>
            <person name="Alberti F."/>
            <person name="Greco C."/>
        </authorList>
    </citation>
    <scope>NUCLEOTIDE SEQUENCE [LARGE SCALE GENOMIC DNA]</scope>
    <source>
        <strain evidence="3">MFLUCC 19-0629</strain>
    </source>
</reference>
<gene>
    <name evidence="3" type="ORF">Daesc_003899</name>
</gene>
<dbReference type="Pfam" id="PF22998">
    <property type="entry name" value="GNAT_LYC1-like"/>
    <property type="match status" value="1"/>
</dbReference>
<name>A0AAX6MNF6_9PEZI</name>
<dbReference type="InterPro" id="IPR000182">
    <property type="entry name" value="GNAT_dom"/>
</dbReference>
<dbReference type="SUPFAM" id="SSF55729">
    <property type="entry name" value="Acyl-CoA N-acyltransferases (Nat)"/>
    <property type="match status" value="1"/>
</dbReference>
<accession>A0AAX6MNF6</accession>
<dbReference type="InterPro" id="IPR016181">
    <property type="entry name" value="Acyl_CoA_acyltransferase"/>
</dbReference>
<dbReference type="InterPro" id="IPR055100">
    <property type="entry name" value="GNAT_LYC1-like"/>
</dbReference>
<feature type="domain" description="LYC1 C-terminal" evidence="2">
    <location>
        <begin position="183"/>
        <end position="375"/>
    </location>
</feature>
<evidence type="ECO:0000259" key="2">
    <source>
        <dbReference type="Pfam" id="PF22998"/>
    </source>
</evidence>
<dbReference type="Proteomes" id="UP001369815">
    <property type="component" value="Unassembled WGS sequence"/>
</dbReference>
<sequence>MAETQRISIEDARGTLNVVFSEATAQQDKILCAKLASTAFGKSLTPEGYLEREDYLAKQPLARGTGWRWWYLTLADDPEQVLAMCKTMHRDLLVRDGSATGEKLSVRQEQGYCICSVVTSSSYRGRGLASIMLKAVAKWLDGPGNATASILYSDVGDFYVSKGWNMLDSFESILTVPQTLPSKAQAQFPETRPLTLDDIPRLCERDVESLKEDFHKYDLPNGSVLVTVLPTADMINWLQSRIEYMNHQSKGKSPEVKGSICESADSWLYWYPDLRHEKITIQRVKLPRGQDEATSTRVLARLLLDAIGEASKWNLSEVDMWNPTPELHGAMNLLSSELGIKVTHRKRETEHIPCLRWRGGEKKSVIVSPNEMYPWS</sequence>
<keyword evidence="4" id="KW-1185">Reference proteome</keyword>
<protein>
    <recommendedName>
        <fullName evidence="5">N-acetyltransferase domain-containing protein</fullName>
    </recommendedName>
</protein>
<dbReference type="GO" id="GO:0016747">
    <property type="term" value="F:acyltransferase activity, transferring groups other than amino-acyl groups"/>
    <property type="evidence" value="ECO:0007669"/>
    <property type="project" value="InterPro"/>
</dbReference>
<evidence type="ECO:0000313" key="4">
    <source>
        <dbReference type="Proteomes" id="UP001369815"/>
    </source>
</evidence>